<keyword evidence="1" id="KW-0812">Transmembrane</keyword>
<dbReference type="Proteomes" id="UP001312908">
    <property type="component" value="Unassembled WGS sequence"/>
</dbReference>
<keyword evidence="1" id="KW-0472">Membrane</keyword>
<name>A0ABU7U096_9PROT</name>
<feature type="transmembrane region" description="Helical" evidence="1">
    <location>
        <begin position="20"/>
        <end position="40"/>
    </location>
</feature>
<reference evidence="2 3" key="1">
    <citation type="submission" date="2023-10" db="EMBL/GenBank/DDBJ databases">
        <title>Sorlinia euscelidii gen. nov., sp. nov., an acetic acid bacteria isolated from the gut of Euscelidius variegatus emitter.</title>
        <authorList>
            <person name="Michoud G."/>
            <person name="Marasco R."/>
            <person name="Seferji K."/>
            <person name="Gonella E."/>
            <person name="Garuglieri E."/>
            <person name="Alma A."/>
            <person name="Mapelli F."/>
            <person name="Borin S."/>
            <person name="Daffonchio D."/>
            <person name="Crotti E."/>
        </authorList>
    </citation>
    <scope>NUCLEOTIDE SEQUENCE [LARGE SCALE GENOMIC DNA]</scope>
    <source>
        <strain evidence="2 3">EV16P</strain>
    </source>
</reference>
<protein>
    <submittedName>
        <fullName evidence="2">Uncharacterized protein</fullName>
    </submittedName>
</protein>
<organism evidence="2 3">
    <name type="scientific">Sorlinia euscelidii</name>
    <dbReference type="NCBI Taxonomy" id="3081148"/>
    <lineage>
        <taxon>Bacteria</taxon>
        <taxon>Pseudomonadati</taxon>
        <taxon>Pseudomonadota</taxon>
        <taxon>Alphaproteobacteria</taxon>
        <taxon>Acetobacterales</taxon>
        <taxon>Acetobacteraceae</taxon>
        <taxon>Sorlinia</taxon>
    </lineage>
</organism>
<accession>A0ABU7U096</accession>
<evidence type="ECO:0000313" key="2">
    <source>
        <dbReference type="EMBL" id="MEE8658299.1"/>
    </source>
</evidence>
<gene>
    <name evidence="2" type="ORF">DOFOFD_04660</name>
</gene>
<evidence type="ECO:0000313" key="3">
    <source>
        <dbReference type="Proteomes" id="UP001312908"/>
    </source>
</evidence>
<keyword evidence="3" id="KW-1185">Reference proteome</keyword>
<keyword evidence="1" id="KW-1133">Transmembrane helix</keyword>
<comment type="caution">
    <text evidence="2">The sequence shown here is derived from an EMBL/GenBank/DDBJ whole genome shotgun (WGS) entry which is preliminary data.</text>
</comment>
<dbReference type="RefSeq" id="WP_394819250.1">
    <property type="nucleotide sequence ID" value="NZ_JAWJZY010000002.1"/>
</dbReference>
<dbReference type="EMBL" id="JAWJZY010000002">
    <property type="protein sequence ID" value="MEE8658299.1"/>
    <property type="molecule type" value="Genomic_DNA"/>
</dbReference>
<sequence>MNLNPLCTELVKTLPDNWAVYAPFVILMLSGLCNILAVGLKPPTWGSKNYTIRKIYYLLVTWGALNLGRASNRLQCERTGLMVKREDAEAAFSLLNKAGFDVLKRDHDLEKNKNSGTTDEKHV</sequence>
<proteinExistence type="predicted"/>
<evidence type="ECO:0000256" key="1">
    <source>
        <dbReference type="SAM" id="Phobius"/>
    </source>
</evidence>